<sequence>MSEKEAGNVVTSANAEEFYANRLGLAEEAPVEAVTEQEITEPTETAEDQSEQPTEETEIKATEEKKQNPKLEKRFSELTKQREEARKEAQRERESREALETRLRELEEKTNPQPEAIQADVKPKPEQFTDAFEYAEALAEWSADQALRNRDQQELQRKAQEEQQKLVQSWQTRLEAVKADLPDYDEMIASASDVQVTDAVRDAMLESEQGPRILYHLAENPELAEKLKSMSMISALREIGKLEARFEAKSTKTDAKTEAETKPSVARSKAPAPISPIRASSAVADVGVGSDGEFHGSYQQWRESRKAGKIR</sequence>
<reference evidence="2" key="1">
    <citation type="submission" date="2020-04" db="EMBL/GenBank/DDBJ databases">
        <authorList>
            <person name="Chiriac C."/>
            <person name="Salcher M."/>
            <person name="Ghai R."/>
            <person name="Kavagutti S V."/>
        </authorList>
    </citation>
    <scope>NUCLEOTIDE SEQUENCE</scope>
</reference>
<feature type="region of interest" description="Disordered" evidence="1">
    <location>
        <begin position="248"/>
        <end position="311"/>
    </location>
</feature>
<feature type="compositionally biased region" description="Acidic residues" evidence="1">
    <location>
        <begin position="38"/>
        <end position="56"/>
    </location>
</feature>
<feature type="region of interest" description="Disordered" evidence="1">
    <location>
        <begin position="26"/>
        <end position="124"/>
    </location>
</feature>
<accession>A0A6J5KZ67</accession>
<dbReference type="EMBL" id="LR796215">
    <property type="protein sequence ID" value="CAB4127888.1"/>
    <property type="molecule type" value="Genomic_DNA"/>
</dbReference>
<gene>
    <name evidence="2" type="ORF">UFOVP96_57</name>
</gene>
<evidence type="ECO:0000256" key="1">
    <source>
        <dbReference type="SAM" id="MobiDB-lite"/>
    </source>
</evidence>
<organism evidence="2">
    <name type="scientific">uncultured Caudovirales phage</name>
    <dbReference type="NCBI Taxonomy" id="2100421"/>
    <lineage>
        <taxon>Viruses</taxon>
        <taxon>Duplodnaviria</taxon>
        <taxon>Heunggongvirae</taxon>
        <taxon>Uroviricota</taxon>
        <taxon>Caudoviricetes</taxon>
        <taxon>Peduoviridae</taxon>
        <taxon>Maltschvirus</taxon>
        <taxon>Maltschvirus maltsch</taxon>
    </lineage>
</organism>
<protein>
    <recommendedName>
        <fullName evidence="3">Scaffolding protein</fullName>
    </recommendedName>
</protein>
<feature type="compositionally biased region" description="Basic and acidic residues" evidence="1">
    <location>
        <begin position="57"/>
        <end position="110"/>
    </location>
</feature>
<feature type="compositionally biased region" description="Basic and acidic residues" evidence="1">
    <location>
        <begin position="302"/>
        <end position="311"/>
    </location>
</feature>
<name>A0A6J5KZ67_9CAUD</name>
<evidence type="ECO:0000313" key="2">
    <source>
        <dbReference type="EMBL" id="CAB4127888.1"/>
    </source>
</evidence>
<evidence type="ECO:0008006" key="3">
    <source>
        <dbReference type="Google" id="ProtNLM"/>
    </source>
</evidence>
<proteinExistence type="predicted"/>
<feature type="compositionally biased region" description="Basic and acidic residues" evidence="1">
    <location>
        <begin position="248"/>
        <end position="261"/>
    </location>
</feature>